<dbReference type="Proteomes" id="UP000663297">
    <property type="component" value="Chromosome 2"/>
</dbReference>
<protein>
    <submittedName>
        <fullName evidence="4">Uncharacterized protein</fullName>
    </submittedName>
</protein>
<name>A0A2T4GME4_FUSCU</name>
<organism evidence="4 6">
    <name type="scientific">Fusarium culmorum</name>
    <dbReference type="NCBI Taxonomy" id="5516"/>
    <lineage>
        <taxon>Eukaryota</taxon>
        <taxon>Fungi</taxon>
        <taxon>Dikarya</taxon>
        <taxon>Ascomycota</taxon>
        <taxon>Pezizomycotina</taxon>
        <taxon>Sordariomycetes</taxon>
        <taxon>Hypocreomycetidae</taxon>
        <taxon>Hypocreales</taxon>
        <taxon>Nectriaceae</taxon>
        <taxon>Fusarium</taxon>
    </lineage>
</organism>
<dbReference type="Proteomes" id="UP000241587">
    <property type="component" value="Unassembled WGS sequence"/>
</dbReference>
<evidence type="ECO:0000256" key="1">
    <source>
        <dbReference type="ARBA" id="ARBA00022737"/>
    </source>
</evidence>
<keyword evidence="1" id="KW-0677">Repeat</keyword>
<keyword evidence="2 3" id="KW-0040">ANK repeat</keyword>
<reference evidence="4 6" key="1">
    <citation type="submission" date="2018-02" db="EMBL/GenBank/DDBJ databases">
        <title>Fusarium culmorum secondary metabolites in fungal-bacterial-plant interactions.</title>
        <authorList>
            <person name="Schmidt R."/>
        </authorList>
    </citation>
    <scope>NUCLEOTIDE SEQUENCE [LARGE SCALE GENOMIC DNA]</scope>
    <source>
        <strain evidence="4 6">PV</strain>
    </source>
</reference>
<proteinExistence type="predicted"/>
<dbReference type="InterPro" id="IPR002110">
    <property type="entry name" value="Ankyrin_rpt"/>
</dbReference>
<evidence type="ECO:0000313" key="6">
    <source>
        <dbReference type="Proteomes" id="UP000241587"/>
    </source>
</evidence>
<dbReference type="EMBL" id="CP064748">
    <property type="protein sequence ID" value="QPC60808.1"/>
    <property type="molecule type" value="Genomic_DNA"/>
</dbReference>
<reference evidence="5" key="2">
    <citation type="submission" date="2020-11" db="EMBL/GenBank/DDBJ databases">
        <title>The chromosome-scale genome resource for two endophytic Fusarium species: F. culmorum and F. pseudograminearum.</title>
        <authorList>
            <person name="Yuan Z."/>
        </authorList>
    </citation>
    <scope>NUCLEOTIDE SEQUENCE</scope>
    <source>
        <strain evidence="5">Class2-1B</strain>
    </source>
</reference>
<accession>A0A2T4GME4</accession>
<evidence type="ECO:0000256" key="3">
    <source>
        <dbReference type="PROSITE-ProRule" id="PRU00023"/>
    </source>
</evidence>
<dbReference type="OMA" id="VRWLLQF"/>
<evidence type="ECO:0000313" key="4">
    <source>
        <dbReference type="EMBL" id="PTD04685.1"/>
    </source>
</evidence>
<evidence type="ECO:0000256" key="2">
    <source>
        <dbReference type="ARBA" id="ARBA00023043"/>
    </source>
</evidence>
<sequence length="127" mass="14171">MAAQRGHSKILELLSQVEPRANLAANDPNDNGRTPLHCACRGGFPITVRWLLQFDTVKAAVDKRDNEGRTPLSYAAQAGYERTIRALLKFDAVDPFSCDHRDKTPYDYAVAGGHRFVARMIDKKKDA</sequence>
<dbReference type="Pfam" id="PF12796">
    <property type="entry name" value="Ank_2"/>
    <property type="match status" value="1"/>
</dbReference>
<dbReference type="InterPro" id="IPR050776">
    <property type="entry name" value="Ank_Repeat/CDKN_Inhibitor"/>
</dbReference>
<keyword evidence="6" id="KW-1185">Reference proteome</keyword>
<evidence type="ECO:0000313" key="5">
    <source>
        <dbReference type="EMBL" id="QPC60808.1"/>
    </source>
</evidence>
<dbReference type="PANTHER" id="PTHR24201">
    <property type="entry name" value="ANK_REP_REGION DOMAIN-CONTAINING PROTEIN"/>
    <property type="match status" value="1"/>
</dbReference>
<feature type="repeat" description="ANK" evidence="3">
    <location>
        <begin position="67"/>
        <end position="92"/>
    </location>
</feature>
<dbReference type="OrthoDB" id="426293at2759"/>
<dbReference type="AlphaFoldDB" id="A0A2T4GME4"/>
<dbReference type="SUPFAM" id="SSF48403">
    <property type="entry name" value="Ankyrin repeat"/>
    <property type="match status" value="1"/>
</dbReference>
<dbReference type="PROSITE" id="PS50297">
    <property type="entry name" value="ANK_REP_REGION"/>
    <property type="match status" value="1"/>
</dbReference>
<gene>
    <name evidence="4" type="ORF">FCULG_00000078</name>
    <name evidence="5" type="ORF">HYE67_003039</name>
</gene>
<dbReference type="EMBL" id="PVEM01000012">
    <property type="protein sequence ID" value="PTD04685.1"/>
    <property type="molecule type" value="Genomic_DNA"/>
</dbReference>
<dbReference type="PROSITE" id="PS50088">
    <property type="entry name" value="ANK_REPEAT"/>
    <property type="match status" value="1"/>
</dbReference>
<dbReference type="InterPro" id="IPR036770">
    <property type="entry name" value="Ankyrin_rpt-contain_sf"/>
</dbReference>
<dbReference type="SMART" id="SM00248">
    <property type="entry name" value="ANK"/>
    <property type="match status" value="2"/>
</dbReference>
<dbReference type="Gene3D" id="1.25.40.20">
    <property type="entry name" value="Ankyrin repeat-containing domain"/>
    <property type="match status" value="1"/>
</dbReference>